<dbReference type="FunCoup" id="A0A1D6NYG9">
    <property type="interactions" value="7"/>
</dbReference>
<dbReference type="Pfam" id="PF14416">
    <property type="entry name" value="PMR5N"/>
    <property type="match status" value="1"/>
</dbReference>
<dbReference type="eggNOG" id="ENOG502R691">
    <property type="taxonomic scope" value="Eukaryota"/>
</dbReference>
<accession>A0A1D6NYG9</accession>
<feature type="domain" description="Trichome birefringence-like N-terminal" evidence="10">
    <location>
        <begin position="80"/>
        <end position="131"/>
    </location>
</feature>
<evidence type="ECO:0000259" key="10">
    <source>
        <dbReference type="Pfam" id="PF14416"/>
    </source>
</evidence>
<evidence type="ECO:0000256" key="5">
    <source>
        <dbReference type="ARBA" id="ARBA00022968"/>
    </source>
</evidence>
<name>A0A1D6NYG9_MAIZE</name>
<keyword evidence="5" id="KW-0735">Signal-anchor</keyword>
<dbReference type="InParanoid" id="A0A1D6NYG9"/>
<evidence type="ECO:0000259" key="9">
    <source>
        <dbReference type="Pfam" id="PF13839"/>
    </source>
</evidence>
<keyword evidence="6" id="KW-1133">Transmembrane helix</keyword>
<evidence type="ECO:0000256" key="4">
    <source>
        <dbReference type="ARBA" id="ARBA00022692"/>
    </source>
</evidence>
<feature type="domain" description="Trichome birefringence-like C-terminal" evidence="9">
    <location>
        <begin position="134"/>
        <end position="428"/>
    </location>
</feature>
<keyword evidence="4" id="KW-0812">Transmembrane</keyword>
<evidence type="ECO:0000256" key="8">
    <source>
        <dbReference type="ARBA" id="ARBA00023136"/>
    </source>
</evidence>
<gene>
    <name evidence="11" type="ORF">ZEAMMB73_Zm00001d045722</name>
</gene>
<keyword evidence="8" id="KW-0472">Membrane</keyword>
<dbReference type="InterPro" id="IPR029962">
    <property type="entry name" value="TBL"/>
</dbReference>
<evidence type="ECO:0000256" key="3">
    <source>
        <dbReference type="ARBA" id="ARBA00022679"/>
    </source>
</evidence>
<proteinExistence type="inferred from homology"/>
<dbReference type="PANTHER" id="PTHR32285:SF64">
    <property type="entry name" value="OS06G0273700 PROTEIN"/>
    <property type="match status" value="1"/>
</dbReference>
<sequence>MRRIRSHCTTPRHLTPTMIHSIRGFLTGARRSRHTTPKIKYVRALAAVLFAGATLSVLFLGPLQWWSPFSASTFSSVAAACDLTRGQWVRDPAARPYYTNATCAFIEGYQNCMKHGKPSMEFLRWRWQPDGGELERFDAARFFGLVRGRSILFVGDSLASSHVRSLVCALWQVESPSRSRSEGFEYWRFPAHVFTVAFFWTPFQVRWRLTRGPPEAVGPDLQGEVFAGPSDLHVNEPDERWMPAAKDHDYVVLSASHWFERPAVYYSGGRVVGCHGCGMANVTALKPQYAQRAALRTVLRALAGMKGFKGTAILRTVAPTHYGNGGWFDGGECTATEPADPEEPLEMKEPDGDFYEAQLEEFAAAEEDARRNGVRMRMMDVTKMMLRRPDGHPDRYGHGQGEHEGFDIDCLHWCLPGPIDVWNELLLQILAGHY</sequence>
<keyword evidence="7" id="KW-0333">Golgi apparatus</keyword>
<dbReference type="SMR" id="A0A1D6NYG9"/>
<dbReference type="Pfam" id="PF13839">
    <property type="entry name" value="PC-Esterase"/>
    <property type="match status" value="1"/>
</dbReference>
<dbReference type="EMBL" id="CM000785">
    <property type="protein sequence ID" value="AQL03036.1"/>
    <property type="molecule type" value="Genomic_DNA"/>
</dbReference>
<dbReference type="InterPro" id="IPR025846">
    <property type="entry name" value="TBL_N"/>
</dbReference>
<dbReference type="AlphaFoldDB" id="A0A1D6NYG9"/>
<reference evidence="11" key="1">
    <citation type="submission" date="2015-12" db="EMBL/GenBank/DDBJ databases">
        <title>Update maize B73 reference genome by single molecule sequencing technologies.</title>
        <authorList>
            <consortium name="Maize Genome Sequencing Project"/>
            <person name="Ware D."/>
        </authorList>
    </citation>
    <scope>NUCLEOTIDE SEQUENCE</scope>
    <source>
        <tissue evidence="11">Seedling</tissue>
    </source>
</reference>
<comment type="subcellular location">
    <subcellularLocation>
        <location evidence="1">Golgi apparatus membrane</location>
        <topology evidence="1">Single-pass type II membrane protein</topology>
    </subcellularLocation>
</comment>
<dbReference type="GO" id="GO:1990538">
    <property type="term" value="F:xylan O-acetyltransferase activity"/>
    <property type="evidence" value="ECO:0007669"/>
    <property type="project" value="UniProtKB-ARBA"/>
</dbReference>
<evidence type="ECO:0000256" key="7">
    <source>
        <dbReference type="ARBA" id="ARBA00023034"/>
    </source>
</evidence>
<dbReference type="GO" id="GO:0000139">
    <property type="term" value="C:Golgi membrane"/>
    <property type="evidence" value="ECO:0007669"/>
    <property type="project" value="UniProtKB-SubCell"/>
</dbReference>
<dbReference type="ExpressionAtlas" id="A0A1D6NYG9">
    <property type="expression patterns" value="baseline"/>
</dbReference>
<dbReference type="InterPro" id="IPR026057">
    <property type="entry name" value="TBL_C"/>
</dbReference>
<evidence type="ECO:0000256" key="6">
    <source>
        <dbReference type="ARBA" id="ARBA00022989"/>
    </source>
</evidence>
<dbReference type="OMA" id="TKMMLRR"/>
<evidence type="ECO:0000313" key="11">
    <source>
        <dbReference type="EMBL" id="AQL03036.1"/>
    </source>
</evidence>
<protein>
    <submittedName>
        <fullName evidence="11">TRICHOME BIREFRINGENCE-LIKE 20</fullName>
    </submittedName>
</protein>
<dbReference type="PANTHER" id="PTHR32285">
    <property type="entry name" value="PROTEIN TRICHOME BIREFRINGENCE-LIKE 9-RELATED"/>
    <property type="match status" value="1"/>
</dbReference>
<comment type="similarity">
    <text evidence="2">Belongs to the PC-esterase family. TBL subfamily.</text>
</comment>
<evidence type="ECO:0000256" key="2">
    <source>
        <dbReference type="ARBA" id="ARBA00007727"/>
    </source>
</evidence>
<organism evidence="11">
    <name type="scientific">Zea mays</name>
    <name type="common">Maize</name>
    <dbReference type="NCBI Taxonomy" id="4577"/>
    <lineage>
        <taxon>Eukaryota</taxon>
        <taxon>Viridiplantae</taxon>
        <taxon>Streptophyta</taxon>
        <taxon>Embryophyta</taxon>
        <taxon>Tracheophyta</taxon>
        <taxon>Spermatophyta</taxon>
        <taxon>Magnoliopsida</taxon>
        <taxon>Liliopsida</taxon>
        <taxon>Poales</taxon>
        <taxon>Poaceae</taxon>
        <taxon>PACMAD clade</taxon>
        <taxon>Panicoideae</taxon>
        <taxon>Andropogonodae</taxon>
        <taxon>Andropogoneae</taxon>
        <taxon>Tripsacinae</taxon>
        <taxon>Zea</taxon>
    </lineage>
</organism>
<keyword evidence="3" id="KW-0808">Transferase</keyword>
<dbReference type="PaxDb" id="4577-AC216886.3_FGP001"/>
<evidence type="ECO:0000256" key="1">
    <source>
        <dbReference type="ARBA" id="ARBA00004323"/>
    </source>
</evidence>